<dbReference type="EMBL" id="DRNB01000203">
    <property type="protein sequence ID" value="HHJ64374.1"/>
    <property type="molecule type" value="Genomic_DNA"/>
</dbReference>
<dbReference type="Proteomes" id="UP000885792">
    <property type="component" value="Unassembled WGS sequence"/>
</dbReference>
<keyword evidence="1" id="KW-0001">2Fe-2S</keyword>
<dbReference type="GO" id="GO:0051537">
    <property type="term" value="F:2 iron, 2 sulfur cluster binding"/>
    <property type="evidence" value="ECO:0007669"/>
    <property type="project" value="UniProtKB-KW"/>
</dbReference>
<gene>
    <name evidence="6" type="ORF">ENJ61_05640</name>
</gene>
<evidence type="ECO:0000256" key="4">
    <source>
        <dbReference type="ARBA" id="ARBA00023014"/>
    </source>
</evidence>
<evidence type="ECO:0000256" key="3">
    <source>
        <dbReference type="ARBA" id="ARBA00023004"/>
    </source>
</evidence>
<dbReference type="InterPro" id="IPR036922">
    <property type="entry name" value="Rieske_2Fe-2S_sf"/>
</dbReference>
<comment type="caution">
    <text evidence="6">The sequence shown here is derived from an EMBL/GenBank/DDBJ whole genome shotgun (WGS) entry which is preliminary data.</text>
</comment>
<keyword evidence="3" id="KW-0408">Iron</keyword>
<feature type="domain" description="Rieske" evidence="5">
    <location>
        <begin position="1"/>
        <end position="42"/>
    </location>
</feature>
<accession>A0A7C5Q2F3</accession>
<sequence>VIQCCAHLSVFDPARGGEVLEGPSPSPLTAIVLSYEGGVLYALGTVGRELFEEFFDVFKPDLRKLYRSTRRAKKLVEKCTVVKMEDYVREFIRC</sequence>
<evidence type="ECO:0000256" key="1">
    <source>
        <dbReference type="ARBA" id="ARBA00022714"/>
    </source>
</evidence>
<organism evidence="6">
    <name type="scientific">Aquifex aeolicus</name>
    <dbReference type="NCBI Taxonomy" id="63363"/>
    <lineage>
        <taxon>Bacteria</taxon>
        <taxon>Pseudomonadati</taxon>
        <taxon>Aquificota</taxon>
        <taxon>Aquificia</taxon>
        <taxon>Aquificales</taxon>
        <taxon>Aquificaceae</taxon>
        <taxon>Aquifex</taxon>
    </lineage>
</organism>
<evidence type="ECO:0000256" key="2">
    <source>
        <dbReference type="ARBA" id="ARBA00022723"/>
    </source>
</evidence>
<evidence type="ECO:0000313" key="6">
    <source>
        <dbReference type="EMBL" id="HHJ64374.1"/>
    </source>
</evidence>
<dbReference type="InterPro" id="IPR017941">
    <property type="entry name" value="Rieske_2Fe-2S"/>
</dbReference>
<protein>
    <submittedName>
        <fullName evidence="6">(2Fe-2S)-binding protein</fullName>
    </submittedName>
</protein>
<feature type="non-terminal residue" evidence="6">
    <location>
        <position position="1"/>
    </location>
</feature>
<dbReference type="PROSITE" id="PS51296">
    <property type="entry name" value="RIESKE"/>
    <property type="match status" value="1"/>
</dbReference>
<dbReference type="Gene3D" id="2.102.10.10">
    <property type="entry name" value="Rieske [2Fe-2S] iron-sulphur domain"/>
    <property type="match status" value="1"/>
</dbReference>
<dbReference type="SUPFAM" id="SSF50022">
    <property type="entry name" value="ISP domain"/>
    <property type="match status" value="1"/>
</dbReference>
<dbReference type="GO" id="GO:0046872">
    <property type="term" value="F:metal ion binding"/>
    <property type="evidence" value="ECO:0007669"/>
    <property type="project" value="UniProtKB-KW"/>
</dbReference>
<keyword evidence="4" id="KW-0411">Iron-sulfur</keyword>
<dbReference type="AlphaFoldDB" id="A0A7C5Q2F3"/>
<reference evidence="6" key="1">
    <citation type="journal article" date="2020" name="mSystems">
        <title>Genome- and Community-Level Interaction Insights into Carbon Utilization and Element Cycling Functions of Hydrothermarchaeota in Hydrothermal Sediment.</title>
        <authorList>
            <person name="Zhou Z."/>
            <person name="Liu Y."/>
            <person name="Xu W."/>
            <person name="Pan J."/>
            <person name="Luo Z.H."/>
            <person name="Li M."/>
        </authorList>
    </citation>
    <scope>NUCLEOTIDE SEQUENCE [LARGE SCALE GENOMIC DNA]</scope>
    <source>
        <strain evidence="6">HyVt-501</strain>
    </source>
</reference>
<evidence type="ECO:0000259" key="5">
    <source>
        <dbReference type="PROSITE" id="PS51296"/>
    </source>
</evidence>
<keyword evidence="2" id="KW-0479">Metal-binding</keyword>
<name>A0A7C5Q2F3_AQUAO</name>
<proteinExistence type="predicted"/>